<name>A0A251R575_PRUPE</name>
<dbReference type="Gramene" id="ONI31189">
    <property type="protein sequence ID" value="ONI31189"/>
    <property type="gene ID" value="PRUPE_1G297400"/>
</dbReference>
<dbReference type="AlphaFoldDB" id="A0A251R575"/>
<proteinExistence type="predicted"/>
<dbReference type="EMBL" id="CM007651">
    <property type="protein sequence ID" value="ONI31189.1"/>
    <property type="molecule type" value="Genomic_DNA"/>
</dbReference>
<protein>
    <submittedName>
        <fullName evidence="2">Uncharacterized protein</fullName>
    </submittedName>
</protein>
<sequence length="82" mass="8740">MEKKPSFKFASLALLLLLAAVAVGKVPGAEARGKLRCPRMIDCSKVCQGFPSRCINGDCICDGGNPPPKLQVEVNCEPNQLP</sequence>
<evidence type="ECO:0000313" key="3">
    <source>
        <dbReference type="Proteomes" id="UP000006882"/>
    </source>
</evidence>
<feature type="signal peptide" evidence="1">
    <location>
        <begin position="1"/>
        <end position="24"/>
    </location>
</feature>
<gene>
    <name evidence="2" type="ORF">PRUPE_1G297400</name>
</gene>
<feature type="chain" id="PRO_5013259157" evidence="1">
    <location>
        <begin position="25"/>
        <end position="82"/>
    </location>
</feature>
<evidence type="ECO:0000313" key="2">
    <source>
        <dbReference type="EMBL" id="ONI31189.1"/>
    </source>
</evidence>
<organism evidence="2 3">
    <name type="scientific">Prunus persica</name>
    <name type="common">Peach</name>
    <name type="synonym">Amygdalus persica</name>
    <dbReference type="NCBI Taxonomy" id="3760"/>
    <lineage>
        <taxon>Eukaryota</taxon>
        <taxon>Viridiplantae</taxon>
        <taxon>Streptophyta</taxon>
        <taxon>Embryophyta</taxon>
        <taxon>Tracheophyta</taxon>
        <taxon>Spermatophyta</taxon>
        <taxon>Magnoliopsida</taxon>
        <taxon>eudicotyledons</taxon>
        <taxon>Gunneridae</taxon>
        <taxon>Pentapetalae</taxon>
        <taxon>rosids</taxon>
        <taxon>fabids</taxon>
        <taxon>Rosales</taxon>
        <taxon>Rosaceae</taxon>
        <taxon>Amygdaloideae</taxon>
        <taxon>Amygdaleae</taxon>
        <taxon>Prunus</taxon>
    </lineage>
</organism>
<keyword evidence="3" id="KW-1185">Reference proteome</keyword>
<accession>A0A251R575</accession>
<keyword evidence="1" id="KW-0732">Signal</keyword>
<evidence type="ECO:0000256" key="1">
    <source>
        <dbReference type="SAM" id="SignalP"/>
    </source>
</evidence>
<reference evidence="2 3" key="1">
    <citation type="journal article" date="2013" name="Nat. Genet.">
        <title>The high-quality draft genome of peach (Prunus persica) identifies unique patterns of genetic diversity, domestication and genome evolution.</title>
        <authorList>
            <consortium name="International Peach Genome Initiative"/>
            <person name="Verde I."/>
            <person name="Abbott A.G."/>
            <person name="Scalabrin S."/>
            <person name="Jung S."/>
            <person name="Shu S."/>
            <person name="Marroni F."/>
            <person name="Zhebentyayeva T."/>
            <person name="Dettori M.T."/>
            <person name="Grimwood J."/>
            <person name="Cattonaro F."/>
            <person name="Zuccolo A."/>
            <person name="Rossini L."/>
            <person name="Jenkins J."/>
            <person name="Vendramin E."/>
            <person name="Meisel L.A."/>
            <person name="Decroocq V."/>
            <person name="Sosinski B."/>
            <person name="Prochnik S."/>
            <person name="Mitros T."/>
            <person name="Policriti A."/>
            <person name="Cipriani G."/>
            <person name="Dondini L."/>
            <person name="Ficklin S."/>
            <person name="Goodstein D.M."/>
            <person name="Xuan P."/>
            <person name="Del Fabbro C."/>
            <person name="Aramini V."/>
            <person name="Copetti D."/>
            <person name="Gonzalez S."/>
            <person name="Horner D.S."/>
            <person name="Falchi R."/>
            <person name="Lucas S."/>
            <person name="Mica E."/>
            <person name="Maldonado J."/>
            <person name="Lazzari B."/>
            <person name="Bielenberg D."/>
            <person name="Pirona R."/>
            <person name="Miculan M."/>
            <person name="Barakat A."/>
            <person name="Testolin R."/>
            <person name="Stella A."/>
            <person name="Tartarini S."/>
            <person name="Tonutti P."/>
            <person name="Arus P."/>
            <person name="Orellana A."/>
            <person name="Wells C."/>
            <person name="Main D."/>
            <person name="Vizzotto G."/>
            <person name="Silva H."/>
            <person name="Salamini F."/>
            <person name="Schmutz J."/>
            <person name="Morgante M."/>
            <person name="Rokhsar D.S."/>
        </authorList>
    </citation>
    <scope>NUCLEOTIDE SEQUENCE [LARGE SCALE GENOMIC DNA]</scope>
    <source>
        <strain evidence="3">cv. Nemared</strain>
    </source>
</reference>
<dbReference type="Proteomes" id="UP000006882">
    <property type="component" value="Chromosome G1"/>
</dbReference>